<gene>
    <name evidence="5" type="ORF">EUTSA_v10015394mg</name>
</gene>
<keyword evidence="1" id="KW-0132">Cell division</keyword>
<evidence type="ECO:0000259" key="4">
    <source>
        <dbReference type="Pfam" id="PF18122"/>
    </source>
</evidence>
<dbReference type="GO" id="GO:0005680">
    <property type="term" value="C:anaphase-promoting complex"/>
    <property type="evidence" value="ECO:0007669"/>
    <property type="project" value="InterPro"/>
</dbReference>
<keyword evidence="6" id="KW-1185">Reference proteome</keyword>
<dbReference type="AlphaFoldDB" id="V4N4P2"/>
<evidence type="ECO:0000256" key="3">
    <source>
        <dbReference type="ARBA" id="ARBA00023306"/>
    </source>
</evidence>
<evidence type="ECO:0000256" key="1">
    <source>
        <dbReference type="ARBA" id="ARBA00022618"/>
    </source>
</evidence>
<feature type="non-terminal residue" evidence="5">
    <location>
        <position position="1"/>
    </location>
</feature>
<dbReference type="EMBL" id="KI517464">
    <property type="protein sequence ID" value="ESQ40366.1"/>
    <property type="molecule type" value="Genomic_DNA"/>
</dbReference>
<dbReference type="Proteomes" id="UP000030689">
    <property type="component" value="Unassembled WGS sequence"/>
</dbReference>
<keyword evidence="2" id="KW-0498">Mitosis</keyword>
<dbReference type="GO" id="GO:0031145">
    <property type="term" value="P:anaphase-promoting complex-dependent catabolic process"/>
    <property type="evidence" value="ECO:0007669"/>
    <property type="project" value="TreeGrafter"/>
</dbReference>
<dbReference type="eggNOG" id="KOG1858">
    <property type="taxonomic scope" value="Eukaryota"/>
</dbReference>
<reference evidence="5 6" key="1">
    <citation type="journal article" date="2013" name="Front. Plant Sci.">
        <title>The Reference Genome of the Halophytic Plant Eutrema salsugineum.</title>
        <authorList>
            <person name="Yang R."/>
            <person name="Jarvis D.E."/>
            <person name="Chen H."/>
            <person name="Beilstein M.A."/>
            <person name="Grimwood J."/>
            <person name="Jenkins J."/>
            <person name="Shu S."/>
            <person name="Prochnik S."/>
            <person name="Xin M."/>
            <person name="Ma C."/>
            <person name="Schmutz J."/>
            <person name="Wing R.A."/>
            <person name="Mitchell-Olds T."/>
            <person name="Schumaker K.S."/>
            <person name="Wang X."/>
        </authorList>
    </citation>
    <scope>NUCLEOTIDE SEQUENCE [LARGE SCALE GENOMIC DNA]</scope>
</reference>
<dbReference type="InterPro" id="IPR041221">
    <property type="entry name" value="APC1_C"/>
</dbReference>
<dbReference type="GO" id="GO:0060090">
    <property type="term" value="F:molecular adaptor activity"/>
    <property type="evidence" value="ECO:0007669"/>
    <property type="project" value="TreeGrafter"/>
</dbReference>
<dbReference type="Gramene" id="ESQ40366">
    <property type="protein sequence ID" value="ESQ40366"/>
    <property type="gene ID" value="EUTSA_v10015394mg"/>
</dbReference>
<proteinExistence type="predicted"/>
<keyword evidence="3" id="KW-0131">Cell cycle</keyword>
<feature type="domain" description="Anaphase-promoting complex subunit 1 C-terminal" evidence="4">
    <location>
        <begin position="13"/>
        <end position="159"/>
    </location>
</feature>
<dbReference type="STRING" id="72664.V4N4P2"/>
<dbReference type="InterPro" id="IPR024990">
    <property type="entry name" value="Apc1"/>
</dbReference>
<evidence type="ECO:0000313" key="6">
    <source>
        <dbReference type="Proteomes" id="UP000030689"/>
    </source>
</evidence>
<dbReference type="GO" id="GO:0051301">
    <property type="term" value="P:cell division"/>
    <property type="evidence" value="ECO:0007669"/>
    <property type="project" value="UniProtKB-KW"/>
</dbReference>
<dbReference type="Pfam" id="PF18122">
    <property type="entry name" value="APC1_C"/>
    <property type="match status" value="1"/>
</dbReference>
<dbReference type="PANTHER" id="PTHR12827:SF3">
    <property type="entry name" value="ANAPHASE-PROMOTING COMPLEX SUBUNIT 1"/>
    <property type="match status" value="1"/>
</dbReference>
<protein>
    <recommendedName>
        <fullName evidence="4">Anaphase-promoting complex subunit 1 C-terminal domain-containing protein</fullName>
    </recommendedName>
</protein>
<evidence type="ECO:0000256" key="2">
    <source>
        <dbReference type="ARBA" id="ARBA00022776"/>
    </source>
</evidence>
<dbReference type="GO" id="GO:0007091">
    <property type="term" value="P:metaphase/anaphase transition of mitotic cell cycle"/>
    <property type="evidence" value="ECO:0007669"/>
    <property type="project" value="TreeGrafter"/>
</dbReference>
<dbReference type="OrthoDB" id="1713474at2759"/>
<sequence length="216" mass="24070">HRELDSDCVDHYLVSTFSSDPSLIAFAQLCCDKSWNDRSDSDFKEFCLQVLFDCISKDRPALLQVYLSLYTTNGCMAELLVKSDSNVCDSLSISSLKVALAYNEEVSSGRLASSGGFVQSIFLASIGKRCEEILNSSRELKMNLRNYLTSEAWPDDYNSKLQKDTNLLMVCKMVQCTVTIDHQSSSGKDQVQAQDVNLGNTSVTIVVTKYAYLCDK</sequence>
<evidence type="ECO:0000313" key="5">
    <source>
        <dbReference type="EMBL" id="ESQ40366.1"/>
    </source>
</evidence>
<organism evidence="5 6">
    <name type="scientific">Eutrema salsugineum</name>
    <name type="common">Saltwater cress</name>
    <name type="synonym">Sisymbrium salsugineum</name>
    <dbReference type="NCBI Taxonomy" id="72664"/>
    <lineage>
        <taxon>Eukaryota</taxon>
        <taxon>Viridiplantae</taxon>
        <taxon>Streptophyta</taxon>
        <taxon>Embryophyta</taxon>
        <taxon>Tracheophyta</taxon>
        <taxon>Spermatophyta</taxon>
        <taxon>Magnoliopsida</taxon>
        <taxon>eudicotyledons</taxon>
        <taxon>Gunneridae</taxon>
        <taxon>Pentapetalae</taxon>
        <taxon>rosids</taxon>
        <taxon>malvids</taxon>
        <taxon>Brassicales</taxon>
        <taxon>Brassicaceae</taxon>
        <taxon>Eutremeae</taxon>
        <taxon>Eutrema</taxon>
    </lineage>
</organism>
<dbReference type="KEGG" id="eus:EUTSA_v10015394mg"/>
<dbReference type="PANTHER" id="PTHR12827">
    <property type="entry name" value="MEIOTIC CHECKPOINT REGULATOR TSG24 FAMILY MEMBER"/>
    <property type="match status" value="1"/>
</dbReference>
<name>V4N4P2_EUTSA</name>
<accession>V4N4P2</accession>
<dbReference type="GO" id="GO:0070979">
    <property type="term" value="P:protein K11-linked ubiquitination"/>
    <property type="evidence" value="ECO:0007669"/>
    <property type="project" value="TreeGrafter"/>
</dbReference>